<dbReference type="Proteomes" id="UP000826656">
    <property type="component" value="Unassembled WGS sequence"/>
</dbReference>
<keyword evidence="10" id="KW-1185">Reference proteome</keyword>
<dbReference type="InterPro" id="IPR001584">
    <property type="entry name" value="Integrase_cat-core"/>
</dbReference>
<accession>A0ABQ7U869</accession>
<dbReference type="Gene3D" id="3.30.70.270">
    <property type="match status" value="2"/>
</dbReference>
<evidence type="ECO:0000313" key="9">
    <source>
        <dbReference type="EMBL" id="KAH0743109.1"/>
    </source>
</evidence>
<dbReference type="EMBL" id="JAIVGD010000023">
    <property type="protein sequence ID" value="KAH0743109.1"/>
    <property type="molecule type" value="Genomic_DNA"/>
</dbReference>
<comment type="caution">
    <text evidence="9">The sequence shown here is derived from an EMBL/GenBank/DDBJ whole genome shotgun (WGS) entry which is preliminary data.</text>
</comment>
<keyword evidence="3" id="KW-0540">Nuclease</keyword>
<dbReference type="PANTHER" id="PTHR37984">
    <property type="entry name" value="PROTEIN CBG26694"/>
    <property type="match status" value="1"/>
</dbReference>
<keyword evidence="4" id="KW-0255">Endonuclease</keyword>
<evidence type="ECO:0000259" key="8">
    <source>
        <dbReference type="PROSITE" id="PS50994"/>
    </source>
</evidence>
<dbReference type="InterPro" id="IPR050951">
    <property type="entry name" value="Retrovirus_Pol_polyprotein"/>
</dbReference>
<protein>
    <recommendedName>
        <fullName evidence="8">Integrase catalytic domain-containing protein</fullName>
    </recommendedName>
</protein>
<dbReference type="SUPFAM" id="SSF53098">
    <property type="entry name" value="Ribonuclease H-like"/>
    <property type="match status" value="1"/>
</dbReference>
<feature type="region of interest" description="Disordered" evidence="7">
    <location>
        <begin position="149"/>
        <end position="169"/>
    </location>
</feature>
<evidence type="ECO:0000313" key="10">
    <source>
        <dbReference type="Proteomes" id="UP000826656"/>
    </source>
</evidence>
<keyword evidence="6" id="KW-0695">RNA-directed DNA polymerase</keyword>
<keyword evidence="1" id="KW-0808">Transferase</keyword>
<feature type="compositionally biased region" description="Polar residues" evidence="7">
    <location>
        <begin position="152"/>
        <end position="167"/>
    </location>
</feature>
<dbReference type="InterPro" id="IPR012337">
    <property type="entry name" value="RNaseH-like_sf"/>
</dbReference>
<reference evidence="9 10" key="1">
    <citation type="journal article" date="2021" name="bioRxiv">
        <title>Chromosome-scale and haplotype-resolved genome assembly of a tetraploid potato cultivar.</title>
        <authorList>
            <person name="Sun H."/>
            <person name="Jiao W.-B."/>
            <person name="Krause K."/>
            <person name="Campoy J.A."/>
            <person name="Goel M."/>
            <person name="Folz-Donahue K."/>
            <person name="Kukat C."/>
            <person name="Huettel B."/>
            <person name="Schneeberger K."/>
        </authorList>
    </citation>
    <scope>NUCLEOTIDE SEQUENCE [LARGE SCALE GENOMIC DNA]</scope>
    <source>
        <strain evidence="9">SolTubOtavaFocal</strain>
        <tissue evidence="9">Leaves</tissue>
    </source>
</reference>
<dbReference type="InterPro" id="IPR000477">
    <property type="entry name" value="RT_dom"/>
</dbReference>
<evidence type="ECO:0000256" key="4">
    <source>
        <dbReference type="ARBA" id="ARBA00022759"/>
    </source>
</evidence>
<dbReference type="InterPro" id="IPR041373">
    <property type="entry name" value="RT_RNaseH"/>
</dbReference>
<dbReference type="PROSITE" id="PS50994">
    <property type="entry name" value="INTEGRASE"/>
    <property type="match status" value="1"/>
</dbReference>
<dbReference type="Pfam" id="PF08284">
    <property type="entry name" value="RVP_2"/>
    <property type="match status" value="1"/>
</dbReference>
<proteinExistence type="predicted"/>
<dbReference type="SUPFAM" id="SSF56672">
    <property type="entry name" value="DNA/RNA polymerases"/>
    <property type="match status" value="1"/>
</dbReference>
<dbReference type="InterPro" id="IPR036397">
    <property type="entry name" value="RNaseH_sf"/>
</dbReference>
<feature type="compositionally biased region" description="Polar residues" evidence="7">
    <location>
        <begin position="102"/>
        <end position="114"/>
    </location>
</feature>
<keyword evidence="2" id="KW-0548">Nucleotidyltransferase</keyword>
<evidence type="ECO:0000256" key="2">
    <source>
        <dbReference type="ARBA" id="ARBA00022695"/>
    </source>
</evidence>
<feature type="domain" description="Integrase catalytic" evidence="8">
    <location>
        <begin position="764"/>
        <end position="877"/>
    </location>
</feature>
<dbReference type="CDD" id="cd01647">
    <property type="entry name" value="RT_LTR"/>
    <property type="match status" value="1"/>
</dbReference>
<evidence type="ECO:0000256" key="7">
    <source>
        <dbReference type="SAM" id="MobiDB-lite"/>
    </source>
</evidence>
<name>A0ABQ7U869_SOLTU</name>
<evidence type="ECO:0000256" key="3">
    <source>
        <dbReference type="ARBA" id="ARBA00022722"/>
    </source>
</evidence>
<evidence type="ECO:0000256" key="6">
    <source>
        <dbReference type="ARBA" id="ARBA00022918"/>
    </source>
</evidence>
<dbReference type="InterPro" id="IPR043128">
    <property type="entry name" value="Rev_trsase/Diguanyl_cyclase"/>
</dbReference>
<dbReference type="Gene3D" id="3.30.420.10">
    <property type="entry name" value="Ribonuclease H-like superfamily/Ribonuclease H"/>
    <property type="match status" value="1"/>
</dbReference>
<evidence type="ECO:0000256" key="5">
    <source>
        <dbReference type="ARBA" id="ARBA00022801"/>
    </source>
</evidence>
<evidence type="ECO:0000256" key="1">
    <source>
        <dbReference type="ARBA" id="ARBA00022679"/>
    </source>
</evidence>
<dbReference type="PANTHER" id="PTHR37984:SF5">
    <property type="entry name" value="PROTEIN NYNRIN-LIKE"/>
    <property type="match status" value="1"/>
</dbReference>
<dbReference type="InterPro" id="IPR043502">
    <property type="entry name" value="DNA/RNA_pol_sf"/>
</dbReference>
<organism evidence="9 10">
    <name type="scientific">Solanum tuberosum</name>
    <name type="common">Potato</name>
    <dbReference type="NCBI Taxonomy" id="4113"/>
    <lineage>
        <taxon>Eukaryota</taxon>
        <taxon>Viridiplantae</taxon>
        <taxon>Streptophyta</taxon>
        <taxon>Embryophyta</taxon>
        <taxon>Tracheophyta</taxon>
        <taxon>Spermatophyta</taxon>
        <taxon>Magnoliopsida</taxon>
        <taxon>eudicotyledons</taxon>
        <taxon>Gunneridae</taxon>
        <taxon>Pentapetalae</taxon>
        <taxon>asterids</taxon>
        <taxon>lamiids</taxon>
        <taxon>Solanales</taxon>
        <taxon>Solanaceae</taxon>
        <taxon>Solanoideae</taxon>
        <taxon>Solaneae</taxon>
        <taxon>Solanum</taxon>
    </lineage>
</organism>
<dbReference type="Gene3D" id="3.10.10.10">
    <property type="entry name" value="HIV Type 1 Reverse Transcriptase, subunit A, domain 1"/>
    <property type="match status" value="1"/>
</dbReference>
<keyword evidence="5" id="KW-0378">Hydrolase</keyword>
<gene>
    <name evidence="9" type="ORF">KY290_031102</name>
</gene>
<feature type="compositionally biased region" description="Basic and acidic residues" evidence="7">
    <location>
        <begin position="68"/>
        <end position="78"/>
    </location>
</feature>
<sequence length="918" mass="104995">MTIQEYGIKFTQLSRYAPYMVANSRAQMNKFLYGVSDLVKIECRNAMLLEIMNIPRLMTHAQQVEGDKLREQAKDNKKSRTGNYDVPSSKFRQDQKGRKSGFKSQGSVSSTRTYPTCPKCGKNYPGECLTGNEGCFGCGQSGHRLRDYPSAKQGQRGNNGRAQSTTLAAPVGRLTQQGNSSGTSGSQRLNMLHVLQARQDREDSPDIVTDMLRVFNLDVYALLDPGATLSFVTPYIVVNFGVTPETLSEPFSVSTPVGDPVIARRFPGEPILEWKGSSLVPMGRLISYLKARKMISKGCLYHLVWVKDSSSETPTLESVPVVNEFPEVFPEDLPRVPPQREIDFGIDLLPDTQPISIPPYRMAPAKLKELKEKLKDLLDKGCTSVVREEERWFLRMCIDYRQLNKVIIKNKYPIPRIDDLFDELQGASHFSKIDLRSGYHQLRVRDSDIPKTAFRTRYGHHEFVVMSFGLTNAPAAFMDLMNRVFKHYLYLFIIIFIDDILIYSRNEEEHATHLRVVLQTFKDRQLFAKFKAVKQWPIPTFPTDIRSFLGLAGYYRRFVEGFSSIASPLTKLTQKKVKFQWSDDCEKSFAELKIRLTKAHIKVHEKNYSTHDLELATVVFALKIWRHYLYVVHVDMFTDHKSRHVAHVEEERKELAKDVHRLARLGLHLMSISDGGVIVQNRVQSINKGLRFSPKGEMVYFSIRVDYVFLRWAPLRCTVICGKSFGGMVEHQKPGGMTQAISIPTWKWEVINMDFITVVKTTYSAEDYAKIYINEIVKLHGVPLSVISDRGPQFTSHFWKSFQKGLGTQVNLSTTFHPWMDGQAERTIQTLEDMLRACVIDFKGSWDDHLPLIEFAYNNSFHSNIQMAPYEVLYGHRCRSPVGWFEVGEEALIGPDSVHVAMKKVQLIIDRLKTTHSH</sequence>
<dbReference type="Pfam" id="PF17917">
    <property type="entry name" value="RT_RNaseH"/>
    <property type="match status" value="1"/>
</dbReference>
<dbReference type="Pfam" id="PF00078">
    <property type="entry name" value="RVT_1"/>
    <property type="match status" value="1"/>
</dbReference>
<feature type="region of interest" description="Disordered" evidence="7">
    <location>
        <begin position="68"/>
        <end position="115"/>
    </location>
</feature>